<organism evidence="2 3">
    <name type="scientific">Micromonospora krabiensis</name>
    <dbReference type="NCBI Taxonomy" id="307121"/>
    <lineage>
        <taxon>Bacteria</taxon>
        <taxon>Bacillati</taxon>
        <taxon>Actinomycetota</taxon>
        <taxon>Actinomycetes</taxon>
        <taxon>Micromonosporales</taxon>
        <taxon>Micromonosporaceae</taxon>
        <taxon>Micromonospora</taxon>
    </lineage>
</organism>
<name>A0A1C3N5V0_9ACTN</name>
<proteinExistence type="predicted"/>
<dbReference type="AlphaFoldDB" id="A0A1C3N5V0"/>
<dbReference type="STRING" id="307121.GA0070620_3464"/>
<accession>A0A1C3N5V0</accession>
<protein>
    <submittedName>
        <fullName evidence="2">Uncharacterized protein</fullName>
    </submittedName>
</protein>
<feature type="region of interest" description="Disordered" evidence="1">
    <location>
        <begin position="51"/>
        <end position="73"/>
    </location>
</feature>
<dbReference type="EMBL" id="LT598496">
    <property type="protein sequence ID" value="SBV27933.1"/>
    <property type="molecule type" value="Genomic_DNA"/>
</dbReference>
<evidence type="ECO:0000256" key="1">
    <source>
        <dbReference type="SAM" id="MobiDB-lite"/>
    </source>
</evidence>
<reference evidence="3" key="1">
    <citation type="submission" date="2016-06" db="EMBL/GenBank/DDBJ databases">
        <authorList>
            <person name="Varghese N."/>
        </authorList>
    </citation>
    <scope>NUCLEOTIDE SEQUENCE [LARGE SCALE GENOMIC DNA]</scope>
    <source>
        <strain evidence="3">DSM 45344</strain>
    </source>
</reference>
<gene>
    <name evidence="2" type="ORF">GA0070620_3464</name>
</gene>
<evidence type="ECO:0000313" key="2">
    <source>
        <dbReference type="EMBL" id="SBV27933.1"/>
    </source>
</evidence>
<keyword evidence="3" id="KW-1185">Reference proteome</keyword>
<evidence type="ECO:0000313" key="3">
    <source>
        <dbReference type="Proteomes" id="UP000199393"/>
    </source>
</evidence>
<sequence length="73" mass="8282">MTLISPWVQSWMLDTDTNEMLFEGYEANPDSPMDAMNRIVVRWPVNSIVRAPLSEPPPVESRSPEEPEPEPTA</sequence>
<dbReference type="Proteomes" id="UP000199393">
    <property type="component" value="Chromosome I"/>
</dbReference>